<keyword evidence="2" id="KW-1185">Reference proteome</keyword>
<name>A0A345DZT5_9EURY</name>
<dbReference type="EMBL" id="CP031150">
    <property type="protein sequence ID" value="AXG05457.1"/>
    <property type="molecule type" value="Genomic_DNA"/>
</dbReference>
<evidence type="ECO:0008006" key="3">
    <source>
        <dbReference type="Google" id="ProtNLM"/>
    </source>
</evidence>
<dbReference type="KEGG" id="haj:DU500_02845"/>
<evidence type="ECO:0000313" key="1">
    <source>
        <dbReference type="EMBL" id="AXG05457.1"/>
    </source>
</evidence>
<gene>
    <name evidence="1" type="ORF">DU500_02845</name>
</gene>
<dbReference type="AlphaFoldDB" id="A0A345DZT5"/>
<accession>A0A345DZT5</accession>
<sequence length="217" mass="22420">MFRRVLPVLALVVLAGCAGAGGGATPTPDPPLHATAAPATLDPAVLSATGYAERRADAPWLNATVTARIEGDVTLQTTREVRATTARRVYARSTPDGPTVVGLYAVPSVKPFENADLRKDPAAGLSPAARLGRAQSVYADVRALSPAGERSVTLLGIEATLTRYRGTARVNGTDRPVSAALVTVAHGDDYVTVAAVAPRGVDASLPRLLGAVRHEKG</sequence>
<dbReference type="RefSeq" id="WP_114584606.1">
    <property type="nucleotide sequence ID" value="NZ_CP031150.1"/>
</dbReference>
<protein>
    <recommendedName>
        <fullName evidence="3">Lipoprotein</fullName>
    </recommendedName>
</protein>
<proteinExistence type="predicted"/>
<evidence type="ECO:0000313" key="2">
    <source>
        <dbReference type="Proteomes" id="UP000253273"/>
    </source>
</evidence>
<organism evidence="1 2">
    <name type="scientific">Haloplanus rubicundus</name>
    <dbReference type="NCBI Taxonomy" id="1547898"/>
    <lineage>
        <taxon>Archaea</taxon>
        <taxon>Methanobacteriati</taxon>
        <taxon>Methanobacteriota</taxon>
        <taxon>Stenosarchaea group</taxon>
        <taxon>Halobacteria</taxon>
        <taxon>Halobacteriales</taxon>
        <taxon>Haloferacaceae</taxon>
        <taxon>Haloplanus</taxon>
    </lineage>
</organism>
<dbReference type="InterPro" id="IPR045396">
    <property type="entry name" value="DUF6517"/>
</dbReference>
<dbReference type="PROSITE" id="PS51257">
    <property type="entry name" value="PROKAR_LIPOPROTEIN"/>
    <property type="match status" value="1"/>
</dbReference>
<dbReference type="Pfam" id="PF20127">
    <property type="entry name" value="DUF6517"/>
    <property type="match status" value="1"/>
</dbReference>
<dbReference type="Proteomes" id="UP000253273">
    <property type="component" value="Chromosome"/>
</dbReference>
<dbReference type="GeneID" id="37282288"/>
<reference evidence="1 2" key="1">
    <citation type="submission" date="2018-07" db="EMBL/GenBank/DDBJ databases">
        <title>Genome sequences of Haloplanus sp. CBA1113.</title>
        <authorList>
            <person name="Kim Y.B."/>
            <person name="Roh S.W."/>
        </authorList>
    </citation>
    <scope>NUCLEOTIDE SEQUENCE [LARGE SCALE GENOMIC DNA]</scope>
    <source>
        <strain evidence="1 2">CBA1113</strain>
    </source>
</reference>
<dbReference type="OrthoDB" id="205286at2157"/>